<feature type="region of interest" description="Disordered" evidence="8">
    <location>
        <begin position="798"/>
        <end position="841"/>
    </location>
</feature>
<dbReference type="GO" id="GO:0005737">
    <property type="term" value="C:cytoplasm"/>
    <property type="evidence" value="ECO:0007669"/>
    <property type="project" value="UniProtKB-SubCell"/>
</dbReference>
<dbReference type="GO" id="GO:0003677">
    <property type="term" value="F:DNA binding"/>
    <property type="evidence" value="ECO:0007669"/>
    <property type="project" value="UniProtKB-UniRule"/>
</dbReference>
<reference evidence="10 11" key="1">
    <citation type="submission" date="2014-07" db="EMBL/GenBank/DDBJ databases">
        <authorList>
            <person name="McCorrison J."/>
            <person name="Sanka R."/>
            <person name="Torralba M."/>
            <person name="Gillis M."/>
            <person name="Haft D.H."/>
            <person name="Methe B."/>
            <person name="Sutton G."/>
            <person name="Nelson K.E."/>
        </authorList>
    </citation>
    <scope>NUCLEOTIDE SEQUENCE [LARGE SCALE GENOMIC DNA]</scope>
    <source>
        <strain evidence="10 11">DNF00011</strain>
    </source>
</reference>
<evidence type="ECO:0000256" key="2">
    <source>
        <dbReference type="ARBA" id="ARBA00022490"/>
    </source>
</evidence>
<dbReference type="RefSeq" id="WP_052048586.1">
    <property type="nucleotide sequence ID" value="NZ_JRNH01000025.1"/>
</dbReference>
<feature type="region of interest" description="Disordered" evidence="8">
    <location>
        <begin position="317"/>
        <end position="372"/>
    </location>
</feature>
<keyword evidence="2 7" id="KW-0963">Cytoplasm</keyword>
<dbReference type="AlphaFoldDB" id="A0A095YCJ9"/>
<evidence type="ECO:0000256" key="8">
    <source>
        <dbReference type="SAM" id="MobiDB-lite"/>
    </source>
</evidence>
<comment type="function">
    <text evidence="7">Required for chromosome condensation and partitioning.</text>
</comment>
<feature type="compositionally biased region" description="Basic and acidic residues" evidence="8">
    <location>
        <begin position="347"/>
        <end position="372"/>
    </location>
</feature>
<comment type="similarity">
    <text evidence="7">Belongs to the SMC family.</text>
</comment>
<keyword evidence="3 7" id="KW-0547">Nucleotide-binding</keyword>
<keyword evidence="6 7" id="KW-0238">DNA-binding</keyword>
<feature type="compositionally biased region" description="Basic and acidic residues" evidence="8">
    <location>
        <begin position="798"/>
        <end position="825"/>
    </location>
</feature>
<dbReference type="Proteomes" id="UP000053528">
    <property type="component" value="Unassembled WGS sequence"/>
</dbReference>
<dbReference type="InterPro" id="IPR027417">
    <property type="entry name" value="P-loop_NTPase"/>
</dbReference>
<feature type="region of interest" description="Disordered" evidence="8">
    <location>
        <begin position="404"/>
        <end position="444"/>
    </location>
</feature>
<dbReference type="InterPro" id="IPR003593">
    <property type="entry name" value="AAA+_ATPase"/>
</dbReference>
<feature type="region of interest" description="Disordered" evidence="8">
    <location>
        <begin position="757"/>
        <end position="780"/>
    </location>
</feature>
<dbReference type="Pfam" id="PF02463">
    <property type="entry name" value="SMC_N"/>
    <property type="match status" value="1"/>
</dbReference>
<feature type="coiled-coil region" evidence="7">
    <location>
        <begin position="653"/>
        <end position="704"/>
    </location>
</feature>
<dbReference type="InterPro" id="IPR036277">
    <property type="entry name" value="SMC_hinge_sf"/>
</dbReference>
<feature type="coiled-coil region" evidence="7">
    <location>
        <begin position="234"/>
        <end position="268"/>
    </location>
</feature>
<dbReference type="GO" id="GO:0005694">
    <property type="term" value="C:chromosome"/>
    <property type="evidence" value="ECO:0007669"/>
    <property type="project" value="InterPro"/>
</dbReference>
<gene>
    <name evidence="7" type="primary">smc</name>
    <name evidence="10" type="ORF">HMPREF2128_08490</name>
</gene>
<dbReference type="FunFam" id="3.40.50.300:FF:000901">
    <property type="entry name" value="Chromosome partition protein Smc"/>
    <property type="match status" value="1"/>
</dbReference>
<dbReference type="PANTHER" id="PTHR43977">
    <property type="entry name" value="STRUCTURAL MAINTENANCE OF CHROMOSOMES PROTEIN 3"/>
    <property type="match status" value="1"/>
</dbReference>
<proteinExistence type="inferred from homology"/>
<name>A0A095YCJ9_9MICC</name>
<dbReference type="InterPro" id="IPR024704">
    <property type="entry name" value="SMC"/>
</dbReference>
<dbReference type="GO" id="GO:0016887">
    <property type="term" value="F:ATP hydrolysis activity"/>
    <property type="evidence" value="ECO:0007669"/>
    <property type="project" value="InterPro"/>
</dbReference>
<dbReference type="Pfam" id="PF06470">
    <property type="entry name" value="SMC_hinge"/>
    <property type="match status" value="1"/>
</dbReference>
<evidence type="ECO:0000256" key="3">
    <source>
        <dbReference type="ARBA" id="ARBA00022741"/>
    </source>
</evidence>
<dbReference type="HAMAP" id="MF_01894">
    <property type="entry name" value="Smc_prok"/>
    <property type="match status" value="1"/>
</dbReference>
<dbReference type="NCBIfam" id="TIGR02168">
    <property type="entry name" value="SMC_prok_B"/>
    <property type="match status" value="1"/>
</dbReference>
<dbReference type="GO" id="GO:0030261">
    <property type="term" value="P:chromosome condensation"/>
    <property type="evidence" value="ECO:0007669"/>
    <property type="project" value="InterPro"/>
</dbReference>
<dbReference type="SUPFAM" id="SSF75553">
    <property type="entry name" value="Smc hinge domain"/>
    <property type="match status" value="1"/>
</dbReference>
<evidence type="ECO:0000313" key="10">
    <source>
        <dbReference type="EMBL" id="KGF19801.1"/>
    </source>
</evidence>
<feature type="coiled-coil region" evidence="7">
    <location>
        <begin position="862"/>
        <end position="903"/>
    </location>
</feature>
<dbReference type="EMBL" id="JRNH01000025">
    <property type="protein sequence ID" value="KGF19801.1"/>
    <property type="molecule type" value="Genomic_DNA"/>
</dbReference>
<feature type="domain" description="AAA+ ATPase" evidence="9">
    <location>
        <begin position="23"/>
        <end position="526"/>
    </location>
</feature>
<sequence>MYLKSLTVRGFKSFASATSFDFEPGITAVVGPNGSGKSNVVDALAWVMGEQGAKTLRGGSMDDVIFAGTSSRQALGRAHVTLTIDNSDGALPIEYTEVTISRTLFRSGGSEYAINGSPVRLLDIQELLSDSGLGREMHVIVGQGQLDKILQASAEERRGFIEEAAGILKHRRRKEKTLRKLDSTQANLSRLDDLVKEIGRQLKPLGKQADTARRARGVQARLRDAKSRLLAHDVVQLLDEAESASVKRADLEEAQRQASDAVDAATRTVSAAEVEAAKASPAAASARETWYELSQLSERYTGLLRVAEERQRLLGQPLERSSVGEDPDVLERRAEASDAEADEADEAVEKAQDALEAAGGERAEAESKQRAEDERLTALLRAVADRREGLARLAGQVGTARQRLESAVGERERTVEARDAARARSAEAKSHMDEAQAEADEAREATVAPLARVPETQGALDEAKAALQLARDALNTARQRRAGLEARVAVLAETTQPDAGAGTLLEGHEDALLDVLSDRLTVEPGFEAAVKAALGGAEDGWVAAAQVTLEQVAEAAAAGAEGSVTLLHTVGPHRGDVLPSGVRSVADVVSAKPGDEQLVEALLGRTALVDSDAEARAVVAESGCTAVTVEGHRWTRAGVVIGAGDGAGALARVRSLETAREELTEAVAACEAAEAEVERAQPAVNNAQAELKAAEEAARQVSDASRNAASRVERLSSLAAQADADVQRHADAYVAADAAVEKARVGLEELNERLAVAQDVPEEAEPSTAERDRLAQAASQAREAEIQARLALREAQEQARKLRDRAHSQRRAARAERAAREEAQRRAARRAAQAKKAETVAERVRTAQRLLARSVEAAHVRVEESEEAVRRCNAQLETARAALAKTQARLSELRDEAHKTEIDQAERQARFEALEEKALSEVSMTPDHLVEHFGPHLPVPSDFSDATDPWAELRQEVDEDGNPVDGEPFDREAQLKRLKQAERDLQALGKVNPLALEEFAALEERHSYLVGQVQDLTNTRAELLNLIEEVDQHVKTVFADAFADTAREFTAIFSRLFPGGEGKLTLTDPSDMLSTGIEVEARPAGKKVKRLSLLSGGERSLTALAMLIAIFKARPSPFYVMDEVEAALDERNLLRLLEVFKDLQQASQLIIITHQKHTMDIADALYGVSMRGDGVSHVVSQRIAQDTETGDHEPA</sequence>
<dbReference type="InterPro" id="IPR003395">
    <property type="entry name" value="RecF/RecN/SMC_N"/>
</dbReference>
<dbReference type="SUPFAM" id="SSF52540">
    <property type="entry name" value="P-loop containing nucleoside triphosphate hydrolases"/>
    <property type="match status" value="1"/>
</dbReference>
<comment type="domain">
    <text evidence="7">Contains large globular domains required for ATP hydrolysis at each terminus and a third globular domain forming a flexible hinge near the middle of the molecule. These domains are separated by coiled-coil structures.</text>
</comment>
<dbReference type="InterPro" id="IPR011890">
    <property type="entry name" value="SMC_prok"/>
</dbReference>
<evidence type="ECO:0000259" key="9">
    <source>
        <dbReference type="SMART" id="SM00382"/>
    </source>
</evidence>
<dbReference type="FunFam" id="3.40.50.300:FF:000984">
    <property type="entry name" value="Chromosome partition protein Smc"/>
    <property type="match status" value="1"/>
</dbReference>
<dbReference type="Gene3D" id="1.20.1060.20">
    <property type="match status" value="1"/>
</dbReference>
<evidence type="ECO:0000256" key="1">
    <source>
        <dbReference type="ARBA" id="ARBA00004496"/>
    </source>
</evidence>
<feature type="coiled-coil region" evidence="7">
    <location>
        <begin position="971"/>
        <end position="1033"/>
    </location>
</feature>
<dbReference type="GO" id="GO:0006260">
    <property type="term" value="P:DNA replication"/>
    <property type="evidence" value="ECO:0007669"/>
    <property type="project" value="UniProtKB-UniRule"/>
</dbReference>
<dbReference type="PIRSF" id="PIRSF005719">
    <property type="entry name" value="SMC"/>
    <property type="match status" value="1"/>
</dbReference>
<dbReference type="Gene3D" id="3.30.70.1620">
    <property type="match status" value="1"/>
</dbReference>
<keyword evidence="5 7" id="KW-0175">Coiled coil</keyword>
<feature type="binding site" evidence="7">
    <location>
        <begin position="32"/>
        <end position="39"/>
    </location>
    <ligand>
        <name>ATP</name>
        <dbReference type="ChEBI" id="CHEBI:30616"/>
    </ligand>
</feature>
<dbReference type="Gene3D" id="3.40.50.300">
    <property type="entry name" value="P-loop containing nucleotide triphosphate hydrolases"/>
    <property type="match status" value="2"/>
</dbReference>
<evidence type="ECO:0000313" key="11">
    <source>
        <dbReference type="Proteomes" id="UP000053528"/>
    </source>
</evidence>
<evidence type="ECO:0000256" key="6">
    <source>
        <dbReference type="ARBA" id="ARBA00023125"/>
    </source>
</evidence>
<organism evidence="10 11">
    <name type="scientific">Pseudoglutamicibacter albus DNF00011</name>
    <dbReference type="NCBI Taxonomy" id="1401063"/>
    <lineage>
        <taxon>Bacteria</taxon>
        <taxon>Bacillati</taxon>
        <taxon>Actinomycetota</taxon>
        <taxon>Actinomycetes</taxon>
        <taxon>Micrococcales</taxon>
        <taxon>Micrococcaceae</taxon>
        <taxon>Pseudoglutamicibacter</taxon>
    </lineage>
</organism>
<evidence type="ECO:0000256" key="4">
    <source>
        <dbReference type="ARBA" id="ARBA00022840"/>
    </source>
</evidence>
<evidence type="ECO:0000256" key="7">
    <source>
        <dbReference type="HAMAP-Rule" id="MF_01894"/>
    </source>
</evidence>
<comment type="caution">
    <text evidence="10">The sequence shown here is derived from an EMBL/GenBank/DDBJ whole genome shotgun (WGS) entry which is preliminary data.</text>
</comment>
<protein>
    <recommendedName>
        <fullName evidence="7">Chromosome partition protein Smc</fullName>
    </recommendedName>
</protein>
<comment type="subcellular location">
    <subcellularLocation>
        <location evidence="1 7">Cytoplasm</location>
    </subcellularLocation>
</comment>
<comment type="subunit">
    <text evidence="7">Homodimer.</text>
</comment>
<dbReference type="GO" id="GO:0007059">
    <property type="term" value="P:chromosome segregation"/>
    <property type="evidence" value="ECO:0007669"/>
    <property type="project" value="UniProtKB-UniRule"/>
</dbReference>
<keyword evidence="4 7" id="KW-0067">ATP-binding</keyword>
<feature type="compositionally biased region" description="Acidic residues" evidence="8">
    <location>
        <begin position="337"/>
        <end position="346"/>
    </location>
</feature>
<dbReference type="GO" id="GO:0007062">
    <property type="term" value="P:sister chromatid cohesion"/>
    <property type="evidence" value="ECO:0007669"/>
    <property type="project" value="InterPro"/>
</dbReference>
<dbReference type="SMART" id="SM00382">
    <property type="entry name" value="AAA"/>
    <property type="match status" value="1"/>
</dbReference>
<evidence type="ECO:0000256" key="5">
    <source>
        <dbReference type="ARBA" id="ARBA00023054"/>
    </source>
</evidence>
<accession>A0A095YCJ9</accession>
<dbReference type="GO" id="GO:0005524">
    <property type="term" value="F:ATP binding"/>
    <property type="evidence" value="ECO:0007669"/>
    <property type="project" value="UniProtKB-UniRule"/>
</dbReference>
<dbReference type="InterPro" id="IPR010935">
    <property type="entry name" value="SMC_hinge"/>
</dbReference>